<gene>
    <name evidence="2" type="ORF">SAMN05660236_5516</name>
</gene>
<organism evidence="2 3">
    <name type="scientific">Ohtaekwangia koreensis</name>
    <dbReference type="NCBI Taxonomy" id="688867"/>
    <lineage>
        <taxon>Bacteria</taxon>
        <taxon>Pseudomonadati</taxon>
        <taxon>Bacteroidota</taxon>
        <taxon>Cytophagia</taxon>
        <taxon>Cytophagales</taxon>
        <taxon>Fulvivirgaceae</taxon>
        <taxon>Ohtaekwangia</taxon>
    </lineage>
</organism>
<evidence type="ECO:0008006" key="4">
    <source>
        <dbReference type="Google" id="ProtNLM"/>
    </source>
</evidence>
<evidence type="ECO:0000313" key="2">
    <source>
        <dbReference type="EMBL" id="SKC87801.1"/>
    </source>
</evidence>
<protein>
    <recommendedName>
        <fullName evidence="4">Lipoprotein</fullName>
    </recommendedName>
</protein>
<sequence length="249" mass="25476">MKITKLFLLSCLICIAGACNDDDDDDSSAMTSEEAADVVASSLAINSSGLATVVDASVAAADAAVEASTGGRTAACGYSDQESFTATSTPGAIITYAYNYTYSYLLTCGVDVPQSLSVTSSYTGEFDAPRLASQHTGASDFTVTALDESASSYIINGGYNRAGAFQSKVRNKNSSTSTVNFIVDALTVDKTNQKILSGSASVAITGSVTGKGSFTYTASVVFEGDGNATVTINSNVYSVDIITGTVVAQ</sequence>
<keyword evidence="1" id="KW-0732">Signal</keyword>
<reference evidence="2 3" key="1">
    <citation type="submission" date="2017-02" db="EMBL/GenBank/DDBJ databases">
        <authorList>
            <person name="Peterson S.W."/>
        </authorList>
    </citation>
    <scope>NUCLEOTIDE SEQUENCE [LARGE SCALE GENOMIC DNA]</scope>
    <source>
        <strain evidence="2 3">DSM 25262</strain>
    </source>
</reference>
<feature type="signal peptide" evidence="1">
    <location>
        <begin position="1"/>
        <end position="21"/>
    </location>
</feature>
<dbReference type="EMBL" id="FUZU01000004">
    <property type="protein sequence ID" value="SKC87801.1"/>
    <property type="molecule type" value="Genomic_DNA"/>
</dbReference>
<dbReference type="Proteomes" id="UP000190961">
    <property type="component" value="Unassembled WGS sequence"/>
</dbReference>
<dbReference type="STRING" id="688867.SAMN05660236_5516"/>
<dbReference type="RefSeq" id="WP_079689967.1">
    <property type="nucleotide sequence ID" value="NZ_FUZU01000004.1"/>
</dbReference>
<dbReference type="OrthoDB" id="977243at2"/>
<dbReference type="AlphaFoldDB" id="A0A1T5MHT4"/>
<proteinExistence type="predicted"/>
<name>A0A1T5MHT4_9BACT</name>
<keyword evidence="3" id="KW-1185">Reference proteome</keyword>
<dbReference type="PROSITE" id="PS51257">
    <property type="entry name" value="PROKAR_LIPOPROTEIN"/>
    <property type="match status" value="1"/>
</dbReference>
<feature type="chain" id="PRO_5013092277" description="Lipoprotein" evidence="1">
    <location>
        <begin position="22"/>
        <end position="249"/>
    </location>
</feature>
<evidence type="ECO:0000256" key="1">
    <source>
        <dbReference type="SAM" id="SignalP"/>
    </source>
</evidence>
<evidence type="ECO:0000313" key="3">
    <source>
        <dbReference type="Proteomes" id="UP000190961"/>
    </source>
</evidence>
<accession>A0A1T5MHT4</accession>